<evidence type="ECO:0000313" key="2">
    <source>
        <dbReference type="Proteomes" id="UP000499080"/>
    </source>
</evidence>
<protein>
    <submittedName>
        <fullName evidence="1">Uncharacterized protein</fullName>
    </submittedName>
</protein>
<organism evidence="1 2">
    <name type="scientific">Araneus ventricosus</name>
    <name type="common">Orbweaver spider</name>
    <name type="synonym">Epeira ventricosa</name>
    <dbReference type="NCBI Taxonomy" id="182803"/>
    <lineage>
        <taxon>Eukaryota</taxon>
        <taxon>Metazoa</taxon>
        <taxon>Ecdysozoa</taxon>
        <taxon>Arthropoda</taxon>
        <taxon>Chelicerata</taxon>
        <taxon>Arachnida</taxon>
        <taxon>Araneae</taxon>
        <taxon>Araneomorphae</taxon>
        <taxon>Entelegynae</taxon>
        <taxon>Araneoidea</taxon>
        <taxon>Araneidae</taxon>
        <taxon>Araneus</taxon>
    </lineage>
</organism>
<comment type="caution">
    <text evidence="1">The sequence shown here is derived from an EMBL/GenBank/DDBJ whole genome shotgun (WGS) entry which is preliminary data.</text>
</comment>
<reference evidence="1 2" key="1">
    <citation type="journal article" date="2019" name="Sci. Rep.">
        <title>Orb-weaving spider Araneus ventricosus genome elucidates the spidroin gene catalogue.</title>
        <authorList>
            <person name="Kono N."/>
            <person name="Nakamura H."/>
            <person name="Ohtoshi R."/>
            <person name="Moran D.A.P."/>
            <person name="Shinohara A."/>
            <person name="Yoshida Y."/>
            <person name="Fujiwara M."/>
            <person name="Mori M."/>
            <person name="Tomita M."/>
            <person name="Arakawa K."/>
        </authorList>
    </citation>
    <scope>NUCLEOTIDE SEQUENCE [LARGE SCALE GENOMIC DNA]</scope>
</reference>
<sequence length="168" mass="19514">MIERTLFFSVTDTSVVFQHVFNNNPKAGLQLSSIFLSVTREQFRELCNVRQSISQLIRKRLLGSLFLKAIRKVFIVVNSGDICLDGDEADIQETLKNNLIQVLKEHILHKLDTLKIMCEGCSNDDNQSERTCFQTRLSYMDRCIAFMDIHNFAHDFAFDNNVFFCLFF</sequence>
<proteinExistence type="predicted"/>
<evidence type="ECO:0000313" key="1">
    <source>
        <dbReference type="EMBL" id="GBM50979.1"/>
    </source>
</evidence>
<gene>
    <name evidence="1" type="ORF">AVEN_114627_1</name>
</gene>
<dbReference type="Proteomes" id="UP000499080">
    <property type="component" value="Unassembled WGS sequence"/>
</dbReference>
<name>A0A4Y2GE58_ARAVE</name>
<dbReference type="EMBL" id="BGPR01001317">
    <property type="protein sequence ID" value="GBM50979.1"/>
    <property type="molecule type" value="Genomic_DNA"/>
</dbReference>
<dbReference type="AlphaFoldDB" id="A0A4Y2GE58"/>
<accession>A0A4Y2GE58</accession>
<keyword evidence="2" id="KW-1185">Reference proteome</keyword>